<protein>
    <submittedName>
        <fullName evidence="9">Subtilase-type protease inhibitor</fullName>
    </submittedName>
</protein>
<evidence type="ECO:0000313" key="9">
    <source>
        <dbReference type="EMBL" id="WUO47738.1"/>
    </source>
</evidence>
<dbReference type="EMBL" id="CP108057">
    <property type="protein sequence ID" value="WUO47738.1"/>
    <property type="molecule type" value="Genomic_DNA"/>
</dbReference>
<dbReference type="PROSITE" id="PS00999">
    <property type="entry name" value="SSI"/>
    <property type="match status" value="1"/>
</dbReference>
<keyword evidence="6" id="KW-1015">Disulfide bond</keyword>
<evidence type="ECO:0000256" key="3">
    <source>
        <dbReference type="ARBA" id="ARBA00022525"/>
    </source>
</evidence>
<dbReference type="RefSeq" id="WP_008741005.1">
    <property type="nucleotide sequence ID" value="NZ_BMVE01000004.1"/>
</dbReference>
<feature type="signal peptide" evidence="7">
    <location>
        <begin position="1"/>
        <end position="20"/>
    </location>
</feature>
<dbReference type="InterPro" id="IPR023549">
    <property type="entry name" value="Subtilisin_inhibitor"/>
</dbReference>
<feature type="domain" description="Subtilisin inhibitor" evidence="8">
    <location>
        <begin position="58"/>
        <end position="125"/>
    </location>
</feature>
<keyword evidence="5" id="KW-0722">Serine protease inhibitor</keyword>
<dbReference type="Gene3D" id="3.30.350.10">
    <property type="entry name" value="Subtilisin inhibitor-like"/>
    <property type="match status" value="1"/>
</dbReference>
<evidence type="ECO:0000256" key="6">
    <source>
        <dbReference type="ARBA" id="ARBA00023157"/>
    </source>
</evidence>
<comment type="similarity">
    <text evidence="2">Belongs to the protease inhibitor I16 (SSI) family.</text>
</comment>
<dbReference type="InterPro" id="IPR036819">
    <property type="entry name" value="Subtilisin_inhibitor-like_sf"/>
</dbReference>
<dbReference type="Proteomes" id="UP001432075">
    <property type="component" value="Chromosome"/>
</dbReference>
<evidence type="ECO:0000256" key="2">
    <source>
        <dbReference type="ARBA" id="ARBA00010472"/>
    </source>
</evidence>
<accession>A0ABZ1RMM0</accession>
<dbReference type="Pfam" id="PF00720">
    <property type="entry name" value="SSI"/>
    <property type="match status" value="1"/>
</dbReference>
<dbReference type="InterPro" id="IPR020054">
    <property type="entry name" value="Prot_inh_SSI_I16_CS"/>
</dbReference>
<evidence type="ECO:0000256" key="5">
    <source>
        <dbReference type="ARBA" id="ARBA00022900"/>
    </source>
</evidence>
<evidence type="ECO:0000259" key="8">
    <source>
        <dbReference type="Pfam" id="PF00720"/>
    </source>
</evidence>
<gene>
    <name evidence="9" type="ORF">OHU17_18780</name>
</gene>
<feature type="chain" id="PRO_5045545516" evidence="7">
    <location>
        <begin position="21"/>
        <end position="151"/>
    </location>
</feature>
<dbReference type="GO" id="GO:0030414">
    <property type="term" value="F:peptidase inhibitor activity"/>
    <property type="evidence" value="ECO:0007669"/>
    <property type="project" value="UniProtKB-KW"/>
</dbReference>
<organism evidence="9 10">
    <name type="scientific">Streptomyces goshikiensis</name>
    <dbReference type="NCBI Taxonomy" id="1942"/>
    <lineage>
        <taxon>Bacteria</taxon>
        <taxon>Bacillati</taxon>
        <taxon>Actinomycetota</taxon>
        <taxon>Actinomycetes</taxon>
        <taxon>Kitasatosporales</taxon>
        <taxon>Streptomycetaceae</taxon>
        <taxon>Streptomyces</taxon>
    </lineage>
</organism>
<evidence type="ECO:0000256" key="4">
    <source>
        <dbReference type="ARBA" id="ARBA00022690"/>
    </source>
</evidence>
<keyword evidence="3" id="KW-0964">Secreted</keyword>
<evidence type="ECO:0000256" key="1">
    <source>
        <dbReference type="ARBA" id="ARBA00004613"/>
    </source>
</evidence>
<evidence type="ECO:0000313" key="10">
    <source>
        <dbReference type="Proteomes" id="UP001432075"/>
    </source>
</evidence>
<keyword evidence="4 9" id="KW-0646">Protease inhibitor</keyword>
<keyword evidence="10" id="KW-1185">Reference proteome</keyword>
<reference evidence="9" key="1">
    <citation type="submission" date="2022-10" db="EMBL/GenBank/DDBJ databases">
        <title>The complete genomes of actinobacterial strains from the NBC collection.</title>
        <authorList>
            <person name="Joergensen T.S."/>
            <person name="Alvarez Arevalo M."/>
            <person name="Sterndorff E.B."/>
            <person name="Faurdal D."/>
            <person name="Vuksanovic O."/>
            <person name="Mourched A.-S."/>
            <person name="Charusanti P."/>
            <person name="Shaw S."/>
            <person name="Blin K."/>
            <person name="Weber T."/>
        </authorList>
    </citation>
    <scope>NUCLEOTIDE SEQUENCE</scope>
    <source>
        <strain evidence="9">NBC_00283</strain>
    </source>
</reference>
<name>A0ABZ1RMM0_9ACTN</name>
<keyword evidence="7" id="KW-0732">Signal</keyword>
<sequence length="151" mass="15804">MLRLAAFAVTSALAAPAALAAAGPPLPPLSSLPVTRLLNGGQPDRLTIVVSGTGNPLADGEYLLECEPVGGNHPEAEQACARLGEFAKAGKDPFAADNRRQLCTMQDGGPATAHVTGTWQGHKVDTTFRRKNGCEISRWNDLEPVLPPARA</sequence>
<dbReference type="SUPFAM" id="SSF55399">
    <property type="entry name" value="Subtilisin inhibitor"/>
    <property type="match status" value="1"/>
</dbReference>
<comment type="subcellular location">
    <subcellularLocation>
        <location evidence="1">Secreted</location>
    </subcellularLocation>
</comment>
<proteinExistence type="inferred from homology"/>
<dbReference type="GeneID" id="91410430"/>
<evidence type="ECO:0000256" key="7">
    <source>
        <dbReference type="SAM" id="SignalP"/>
    </source>
</evidence>